<dbReference type="GO" id="GO:0016787">
    <property type="term" value="F:hydrolase activity"/>
    <property type="evidence" value="ECO:0007669"/>
    <property type="project" value="UniProtKB-KW"/>
</dbReference>
<reference evidence="2" key="1">
    <citation type="submission" date="2022-07" db="EMBL/GenBank/DDBJ databases">
        <title>The genome of Lyophyllum shimeji provides insight into the initial evolution of ectomycorrhizal fungal genome.</title>
        <authorList>
            <person name="Kobayashi Y."/>
            <person name="Shibata T."/>
            <person name="Hirakawa H."/>
            <person name="Shigenobu S."/>
            <person name="Nishiyama T."/>
            <person name="Yamada A."/>
            <person name="Hasebe M."/>
            <person name="Kawaguchi M."/>
        </authorList>
    </citation>
    <scope>NUCLEOTIDE SEQUENCE</scope>
    <source>
        <strain evidence="2">AT787</strain>
    </source>
</reference>
<evidence type="ECO:0000313" key="3">
    <source>
        <dbReference type="Proteomes" id="UP001063166"/>
    </source>
</evidence>
<feature type="signal peptide" evidence="1">
    <location>
        <begin position="1"/>
        <end position="20"/>
    </location>
</feature>
<proteinExistence type="predicted"/>
<comment type="caution">
    <text evidence="2">The sequence shown here is derived from an EMBL/GenBank/DDBJ whole genome shotgun (WGS) entry which is preliminary data.</text>
</comment>
<dbReference type="OrthoDB" id="2796951at2759"/>
<evidence type="ECO:0000256" key="1">
    <source>
        <dbReference type="SAM" id="SignalP"/>
    </source>
</evidence>
<feature type="chain" id="PRO_5040130169" evidence="1">
    <location>
        <begin position="21"/>
        <end position="321"/>
    </location>
</feature>
<dbReference type="InterPro" id="IPR052974">
    <property type="entry name" value="GH79_Enzymes"/>
</dbReference>
<dbReference type="Gene3D" id="3.20.20.80">
    <property type="entry name" value="Glycosidases"/>
    <property type="match status" value="2"/>
</dbReference>
<organism evidence="2 3">
    <name type="scientific">Lyophyllum shimeji</name>
    <name type="common">Hon-shimeji</name>
    <name type="synonym">Tricholoma shimeji</name>
    <dbReference type="NCBI Taxonomy" id="47721"/>
    <lineage>
        <taxon>Eukaryota</taxon>
        <taxon>Fungi</taxon>
        <taxon>Dikarya</taxon>
        <taxon>Basidiomycota</taxon>
        <taxon>Agaricomycotina</taxon>
        <taxon>Agaricomycetes</taxon>
        <taxon>Agaricomycetidae</taxon>
        <taxon>Agaricales</taxon>
        <taxon>Tricholomatineae</taxon>
        <taxon>Lyophyllaceae</taxon>
        <taxon>Lyophyllum</taxon>
    </lineage>
</organism>
<protein>
    <submittedName>
        <fullName evidence="2">Glycosyl hydrolase family 79 C-terminal beta domain</fullName>
    </submittedName>
</protein>
<dbReference type="PANTHER" id="PTHR36183:SF2">
    <property type="entry name" value="BETA-GLUCURONIDASE C-TERMINAL DOMAIN-CONTAINING PROTEIN"/>
    <property type="match status" value="1"/>
</dbReference>
<keyword evidence="3" id="KW-1185">Reference proteome</keyword>
<accession>A0A9P3PRA3</accession>
<evidence type="ECO:0000313" key="2">
    <source>
        <dbReference type="EMBL" id="GLB40573.1"/>
    </source>
</evidence>
<dbReference type="SUPFAM" id="SSF51445">
    <property type="entry name" value="(Trans)glycosidases"/>
    <property type="match status" value="1"/>
</dbReference>
<name>A0A9P3PRA3_LYOSH</name>
<keyword evidence="2" id="KW-0378">Hydrolase</keyword>
<dbReference type="EMBL" id="BRPK01000008">
    <property type="protein sequence ID" value="GLB40573.1"/>
    <property type="molecule type" value="Genomic_DNA"/>
</dbReference>
<gene>
    <name evidence="2" type="ORF">LshimejAT787_0804440</name>
</gene>
<keyword evidence="1" id="KW-0732">Signal</keyword>
<sequence length="321" mass="34665">MATSILRILCVALLGKEASGVNVAIPLIAPSTAPRVSPSLFSFSIEQDRWTDWAGSTSRNQFLFNTLDNLARLTGAPPDIRIGANSEDHTKFKAAIQTTQSSLLGMRFIRQLNFFHLTLTLYGFVQEWTYFATNISAAMGISSTSHTKFWGVAFAGAQSSHSLTGWSPQSAFKEGLLNSAAGSLISTVSQHHYSGSFCSGNAGLLQDLMTKSTIRANLSLYLPDIAATRGRGLDYVLGETNSYSCHGAPGVSNSADAALWRLDYALYATQIGISKVFFHQGVGFKYNHIQPATLTRSTADGSDLPWPLPPHVQPAYYGAIT</sequence>
<dbReference type="PANTHER" id="PTHR36183">
    <property type="entry name" value="BETA-GLUCURONIDASE"/>
    <property type="match status" value="1"/>
</dbReference>
<dbReference type="Proteomes" id="UP001063166">
    <property type="component" value="Unassembled WGS sequence"/>
</dbReference>
<dbReference type="InterPro" id="IPR017853">
    <property type="entry name" value="GH"/>
</dbReference>
<dbReference type="AlphaFoldDB" id="A0A9P3PRA3"/>